<dbReference type="SMART" id="SM00822">
    <property type="entry name" value="PKS_KR"/>
    <property type="match status" value="1"/>
</dbReference>
<dbReference type="SMART" id="SM00827">
    <property type="entry name" value="PKS_AT"/>
    <property type="match status" value="2"/>
</dbReference>
<dbReference type="Pfam" id="PF21089">
    <property type="entry name" value="PKS_DH_N"/>
    <property type="match status" value="1"/>
</dbReference>
<dbReference type="CDD" id="cd00833">
    <property type="entry name" value="PKS"/>
    <property type="match status" value="1"/>
</dbReference>
<dbReference type="InterPro" id="IPR016039">
    <property type="entry name" value="Thiolase-like"/>
</dbReference>
<feature type="domain" description="Carrier" evidence="5">
    <location>
        <begin position="2253"/>
        <end position="2330"/>
    </location>
</feature>
<dbReference type="InterPro" id="IPR049551">
    <property type="entry name" value="PKS_DH_C"/>
</dbReference>
<dbReference type="SMART" id="SM00823">
    <property type="entry name" value="PKS_PP"/>
    <property type="match status" value="2"/>
</dbReference>
<dbReference type="InterPro" id="IPR049490">
    <property type="entry name" value="C883_1060-like_KR_N"/>
</dbReference>
<keyword evidence="9" id="KW-1185">Reference proteome</keyword>
<dbReference type="Pfam" id="PF08659">
    <property type="entry name" value="KR"/>
    <property type="match status" value="1"/>
</dbReference>
<feature type="region of interest" description="C-terminal hotdog fold" evidence="4">
    <location>
        <begin position="1573"/>
        <end position="1717"/>
    </location>
</feature>
<feature type="domain" description="Carrier" evidence="5">
    <location>
        <begin position="15"/>
        <end position="92"/>
    </location>
</feature>
<sequence>MPALITLAVCVGEELRADTIQTWLVTQLASKLGVSSEVIDSRERLSRYGIDSRDIKSLLAELGVLLKRQLSPTLAWTYPTIEALAKHLAGDADSSSGGRTRALEGRHDEPIAIIGMACRFPKAPDVESFWSLLRDGVDAITEVPPERWSLNQGMRWGGFLEQVDRFDPLFFGISPREAIQMDPQQRLALELSWEALESAGVAPGSLMDSRTGVFMGAMWGDYAKLARGDTGYIGPHTATGQDSSIITARVSYSLGLRGPSLTVNTACSSALVAVHLACQSLRNGESSLALAGGVNLLLAPDSTVAMTQLGALSPDGRCKAFDARANGYVRGEGGGIVVLKPLSRALADGDSILCVIRGSAVNNDGFSNGLTAPNPRAQEDMLREAYARAGVSPDKVHYVETHGTGTSLGDPIEANALSAVLGVERPAERPLIIGSVKTNIGHLEAASGIAGLVKSVLAIQHRAVPPNLHFEQPNPYIRFEELRLLVPTSLQPWPYEGEPALAGISSFGFGGTNAHLVLEAPGPSPAHIAPLAADDPTELTRLARQLRDAASAAAPRVGLSDLCFSVAARENRGAHRLALIARSQAELVTQLDGFLSGEPRLGVLQGEVAPGGSPRPVFVFSGTGSQWPGMGRELLRTEPVFRAAIERCDRALRPLSGWSLLEELAAGEASARLKECSGLQTAIFAVQVGLAELWRSWGIEPACVVGHSIGEVAAAHVAGILDLEDAARVIHHLSRQMGRLSGRGAMLSVDLPADEAERLLGERAGHVVVAAHNAPASTVLSGAREVIEELGTELERRGITAHSVRIDTPSHSPHMDPFMGELAEALEGLSPRAGAIPMISTVTAAFVKEEACTAGYWVRNLREPVRFSQAILRLLEGEHRLFLELAPHPILARSVEQCLRSKGQQGVVLASMRRGESEGACLRESLGRLFTLGAAVHWRKLYPAEVKRVELPIGRNASDFGIEARGAFQLLPLSAHTQEALESAARALQSSIAERPDVRLEDLSYSTSVGRSAQAHRLAFVVDSKQALVEHLEAFLKGESRPGRVAGICSPGERKKVVFVLPGQGSQWPGMGRELLRHEPVFREALEECDEAIRACAGWSLIDELLADEPRSRMRSIEVIQPTLFAIEVALAALWRSWGVEPDAVVGHSMGEAAAACIAGVLRLKDAARVICDRSQLLRRVAGQGGMAVVELSLAQARELLSRKDGRVSIGASNSPRSTVLSGDAVALEELLRELEREGIFCRRVKVDVASHSPQMDPLKEELLHALSSIVPRAAAIPLYSTVTGEPIEGALLDASYWMRNLREPVLFSNAIERLAGDGHGVFVELSPHPILLPSIDQTLRHGGHKGLVLASLRREEPERAVLLESLGTLFTMGGQVDFRGLHPHGGRRVRLPTPPWQRQRFWLDMDAPAAKSSSRSAARPPSQGAGHPLLGHRLPALAHSPACHVWENSLERTLVSYLDDHRVGGTVVLPGTSYIEMALASAAEVFGKGPLSLREVELREKMSLSAPGARTVQLSLVQEEAGRGSFQLHGRSSQEEPWTLHGGGAVHVEEQSGAQGADPLLWAEVESVRLQGKELPAAATYEALHAQGNEYGPLFRGIEQLWIRDTELVARLRIPEPLEQELSDYRFHPAALDLGLQALVVLAAERGEVGTALPTRLECIRAHAAPGVQMWCYARLHPTREAGSFSGDVLFLDESGQRLAELQGARFQLLGTQPGRRDGERVADWLHEVEWQPAPGSAATDELSSRGRWVLFSDGTGLGDVLATWLVARGGACIRVSPGEAFAEVGDGRFVVNPEQPDDVRRLFEVLARASESPLRGIVHLWSLDAPSPEEGGVEALGQARRLGPGSVLSLIQGLDAAELAQKPRLWLVTRGVQSVGEAGPGAGAVAQAPIWGLAQVVAYEHSELRCTRVDLAPVPELGEEQALLQELLASDGEDQVSLRGGNRHVPRLTRCRADATTEVSSNALQGEVIRPDGSYLITGGLGGLGLTIAKWLVEQGARHLVLVGRSGASAAAEPVLASLRSAGAEVLVMKADVANASEVEEVIGTLRRTMPPLRGIVHAAGLLDDGTVLQLTQARLRSVMAPKVEGAWNLHQATLDAPLDFFVLFSSSASLVGMPGQGNYAAANAFLDALAGFRKARGLTCQSIQWGPWSEVGLAAARENRGGRLSLRGMGSLSPREGLEALAMLLSPAGPLRERAQLGVLRLDARRWCESYPAIRSSSLFAALLAGERASNPNPEQGNLRSRLHEEPVRTRRATLESFLREEASQVLRLPPSRIELSRSLQTLGMDSLLSLELRNRLEAKLALTLPATLLWNYPTLNALTPFLAERMGIELDSAEAPLQQTATSNLSEEDGAAMLKMLEQLKGLSNEDLLGMLKEDKDEEVSS</sequence>
<accession>A0ABY9WRU8</accession>
<keyword evidence="3" id="KW-0808">Transferase</keyword>
<dbReference type="InterPro" id="IPR036291">
    <property type="entry name" value="NAD(P)-bd_dom_sf"/>
</dbReference>
<dbReference type="SUPFAM" id="SSF51735">
    <property type="entry name" value="NAD(P)-binding Rossmann-fold domains"/>
    <property type="match status" value="2"/>
</dbReference>
<dbReference type="Gene3D" id="3.40.50.720">
    <property type="entry name" value="NAD(P)-binding Rossmann-like Domain"/>
    <property type="match status" value="1"/>
</dbReference>
<dbReference type="InterPro" id="IPR001227">
    <property type="entry name" value="Ac_transferase_dom_sf"/>
</dbReference>
<dbReference type="InterPro" id="IPR020841">
    <property type="entry name" value="PKS_Beta-ketoAc_synthase_dom"/>
</dbReference>
<evidence type="ECO:0000313" key="9">
    <source>
        <dbReference type="Proteomes" id="UP001611383"/>
    </source>
</evidence>
<dbReference type="InterPro" id="IPR014030">
    <property type="entry name" value="Ketoacyl_synth_N"/>
</dbReference>
<dbReference type="Pfam" id="PF00550">
    <property type="entry name" value="PP-binding"/>
    <property type="match status" value="2"/>
</dbReference>
<dbReference type="SUPFAM" id="SSF55048">
    <property type="entry name" value="Probable ACP-binding domain of malonyl-CoA ACP transacylase"/>
    <property type="match status" value="2"/>
</dbReference>
<dbReference type="InterPro" id="IPR016036">
    <property type="entry name" value="Malonyl_transacylase_ACP-bd"/>
</dbReference>
<evidence type="ECO:0000259" key="6">
    <source>
        <dbReference type="PROSITE" id="PS52004"/>
    </source>
</evidence>
<dbReference type="Pfam" id="PF02801">
    <property type="entry name" value="Ketoacyl-synt_C"/>
    <property type="match status" value="1"/>
</dbReference>
<feature type="domain" description="PKS/mFAS DH" evidence="7">
    <location>
        <begin position="1428"/>
        <end position="1717"/>
    </location>
</feature>
<dbReference type="PROSITE" id="PS52004">
    <property type="entry name" value="KS3_2"/>
    <property type="match status" value="1"/>
</dbReference>
<dbReference type="InterPro" id="IPR050091">
    <property type="entry name" value="PKS_NRPS_Biosynth_Enz"/>
</dbReference>
<feature type="domain" description="Ketosynthase family 3 (KS3)" evidence="6">
    <location>
        <begin position="108"/>
        <end position="520"/>
    </location>
</feature>
<dbReference type="CDD" id="cd08955">
    <property type="entry name" value="KR_2_FAS_SDR_x"/>
    <property type="match status" value="1"/>
</dbReference>
<dbReference type="Gene3D" id="3.10.129.110">
    <property type="entry name" value="Polyketide synthase dehydratase"/>
    <property type="match status" value="1"/>
</dbReference>
<dbReference type="Gene3D" id="1.10.1200.10">
    <property type="entry name" value="ACP-like"/>
    <property type="match status" value="2"/>
</dbReference>
<dbReference type="SUPFAM" id="SSF52151">
    <property type="entry name" value="FabD/lysophospholipase-like"/>
    <property type="match status" value="2"/>
</dbReference>
<dbReference type="Pfam" id="PF14765">
    <property type="entry name" value="PS-DH"/>
    <property type="match status" value="1"/>
</dbReference>
<keyword evidence="1" id="KW-0596">Phosphopantetheine</keyword>
<dbReference type="InterPro" id="IPR020806">
    <property type="entry name" value="PKS_PP-bd"/>
</dbReference>
<evidence type="ECO:0000256" key="2">
    <source>
        <dbReference type="ARBA" id="ARBA00022553"/>
    </source>
</evidence>
<evidence type="ECO:0000313" key="8">
    <source>
        <dbReference type="EMBL" id="WNG46509.1"/>
    </source>
</evidence>
<feature type="active site" description="Proton acceptor; for dehydratase activity" evidence="4">
    <location>
        <position position="1462"/>
    </location>
</feature>
<dbReference type="InterPro" id="IPR042104">
    <property type="entry name" value="PKS_dehydratase_sf"/>
</dbReference>
<feature type="region of interest" description="N-terminal hotdog fold" evidence="4">
    <location>
        <begin position="1428"/>
        <end position="1554"/>
    </location>
</feature>
<dbReference type="SMART" id="SM00825">
    <property type="entry name" value="PKS_KS"/>
    <property type="match status" value="1"/>
</dbReference>
<dbReference type="InterPro" id="IPR006162">
    <property type="entry name" value="Ppantetheine_attach_site"/>
</dbReference>
<dbReference type="PROSITE" id="PS00606">
    <property type="entry name" value="KS3_1"/>
    <property type="match status" value="1"/>
</dbReference>
<dbReference type="SMART" id="SM00826">
    <property type="entry name" value="PKS_DH"/>
    <property type="match status" value="1"/>
</dbReference>
<feature type="active site" description="Proton donor; for dehydratase activity" evidence="4">
    <location>
        <position position="1634"/>
    </location>
</feature>
<organism evidence="8 9">
    <name type="scientific">Archangium minus</name>
    <dbReference type="NCBI Taxonomy" id="83450"/>
    <lineage>
        <taxon>Bacteria</taxon>
        <taxon>Pseudomonadati</taxon>
        <taxon>Myxococcota</taxon>
        <taxon>Myxococcia</taxon>
        <taxon>Myxococcales</taxon>
        <taxon>Cystobacterineae</taxon>
        <taxon>Archangiaceae</taxon>
        <taxon>Archangium</taxon>
    </lineage>
</organism>
<dbReference type="PROSITE" id="PS00012">
    <property type="entry name" value="PHOSPHOPANTETHEINE"/>
    <property type="match status" value="1"/>
</dbReference>
<dbReference type="SUPFAM" id="SSF47336">
    <property type="entry name" value="ACP-like"/>
    <property type="match status" value="2"/>
</dbReference>
<dbReference type="PROSITE" id="PS52019">
    <property type="entry name" value="PKS_MFAS_DH"/>
    <property type="match status" value="1"/>
</dbReference>
<gene>
    <name evidence="8" type="ORF">F0U60_22115</name>
</gene>
<evidence type="ECO:0000256" key="3">
    <source>
        <dbReference type="ARBA" id="ARBA00022679"/>
    </source>
</evidence>
<dbReference type="Proteomes" id="UP001611383">
    <property type="component" value="Chromosome"/>
</dbReference>
<evidence type="ECO:0000256" key="4">
    <source>
        <dbReference type="PROSITE-ProRule" id="PRU01363"/>
    </source>
</evidence>
<reference evidence="8 9" key="1">
    <citation type="submission" date="2019-08" db="EMBL/GenBank/DDBJ databases">
        <title>Archangium and Cystobacter genomes.</title>
        <authorList>
            <person name="Chen I.-C.K."/>
            <person name="Wielgoss S."/>
        </authorList>
    </citation>
    <scope>NUCLEOTIDE SEQUENCE [LARGE SCALE GENOMIC DNA]</scope>
    <source>
        <strain evidence="8 9">Cbm 6</strain>
    </source>
</reference>
<protein>
    <submittedName>
        <fullName evidence="8">SDR family NAD(P)-dependent oxidoreductase</fullName>
    </submittedName>
</protein>
<dbReference type="InterPro" id="IPR018201">
    <property type="entry name" value="Ketoacyl_synth_AS"/>
</dbReference>
<dbReference type="SMART" id="SM01294">
    <property type="entry name" value="PKS_PP_betabranch"/>
    <property type="match status" value="1"/>
</dbReference>
<name>A0ABY9WRU8_9BACT</name>
<dbReference type="Pfam" id="PF00109">
    <property type="entry name" value="ketoacyl-synt"/>
    <property type="match status" value="1"/>
</dbReference>
<dbReference type="Gene3D" id="3.40.366.10">
    <property type="entry name" value="Malonyl-Coenzyme A Acyl Carrier Protein, domain 2"/>
    <property type="match status" value="2"/>
</dbReference>
<dbReference type="InterPro" id="IPR036736">
    <property type="entry name" value="ACP-like_sf"/>
</dbReference>
<proteinExistence type="predicted"/>
<dbReference type="InterPro" id="IPR057326">
    <property type="entry name" value="KR_dom"/>
</dbReference>
<dbReference type="PANTHER" id="PTHR43775">
    <property type="entry name" value="FATTY ACID SYNTHASE"/>
    <property type="match status" value="1"/>
</dbReference>
<dbReference type="InterPro" id="IPR049900">
    <property type="entry name" value="PKS_mFAS_DH"/>
</dbReference>
<dbReference type="InterPro" id="IPR014043">
    <property type="entry name" value="Acyl_transferase_dom"/>
</dbReference>
<dbReference type="PANTHER" id="PTHR43775:SF37">
    <property type="entry name" value="SI:DKEY-61P9.11"/>
    <property type="match status" value="1"/>
</dbReference>
<dbReference type="InterPro" id="IPR020807">
    <property type="entry name" value="PKS_DH"/>
</dbReference>
<dbReference type="Gene3D" id="3.30.70.3290">
    <property type="match status" value="2"/>
</dbReference>
<dbReference type="InterPro" id="IPR049552">
    <property type="entry name" value="PKS_DH_N"/>
</dbReference>
<dbReference type="EMBL" id="CP043494">
    <property type="protein sequence ID" value="WNG46509.1"/>
    <property type="molecule type" value="Genomic_DNA"/>
</dbReference>
<dbReference type="InterPro" id="IPR032821">
    <property type="entry name" value="PKS_assoc"/>
</dbReference>
<dbReference type="Pfam" id="PF21394">
    <property type="entry name" value="Beta-ketacyl_N"/>
    <property type="match status" value="1"/>
</dbReference>
<keyword evidence="2" id="KW-0597">Phosphoprotein</keyword>
<evidence type="ECO:0000259" key="5">
    <source>
        <dbReference type="PROSITE" id="PS50075"/>
    </source>
</evidence>
<dbReference type="InterPro" id="IPR013968">
    <property type="entry name" value="PKS_KR"/>
</dbReference>
<evidence type="ECO:0000259" key="7">
    <source>
        <dbReference type="PROSITE" id="PS52019"/>
    </source>
</evidence>
<dbReference type="InterPro" id="IPR014031">
    <property type="entry name" value="Ketoacyl_synth_C"/>
</dbReference>
<dbReference type="Pfam" id="PF00698">
    <property type="entry name" value="Acyl_transf_1"/>
    <property type="match status" value="2"/>
</dbReference>
<dbReference type="Gene3D" id="3.40.47.10">
    <property type="match status" value="1"/>
</dbReference>
<dbReference type="SUPFAM" id="SSF53901">
    <property type="entry name" value="Thiolase-like"/>
    <property type="match status" value="1"/>
</dbReference>
<dbReference type="Pfam" id="PF16197">
    <property type="entry name" value="KAsynt_C_assoc"/>
    <property type="match status" value="1"/>
</dbReference>
<dbReference type="PROSITE" id="PS50075">
    <property type="entry name" value="CARRIER"/>
    <property type="match status" value="2"/>
</dbReference>
<evidence type="ECO:0000256" key="1">
    <source>
        <dbReference type="ARBA" id="ARBA00022450"/>
    </source>
</evidence>
<dbReference type="InterPro" id="IPR009081">
    <property type="entry name" value="PP-bd_ACP"/>
</dbReference>
<dbReference type="InterPro" id="IPR016035">
    <property type="entry name" value="Acyl_Trfase/lysoPLipase"/>
</dbReference>
<dbReference type="Pfam" id="PF22621">
    <property type="entry name" value="CurL-like_PKS_C"/>
    <property type="match status" value="2"/>
</dbReference>